<evidence type="ECO:0000313" key="3">
    <source>
        <dbReference type="Proteomes" id="UP000266861"/>
    </source>
</evidence>
<dbReference type="Proteomes" id="UP000266861">
    <property type="component" value="Unassembled WGS sequence"/>
</dbReference>
<feature type="region of interest" description="Disordered" evidence="1">
    <location>
        <begin position="1"/>
        <end position="60"/>
    </location>
</feature>
<comment type="caution">
    <text evidence="2">The sequence shown here is derived from an EMBL/GenBank/DDBJ whole genome shotgun (WGS) entry which is preliminary data.</text>
</comment>
<dbReference type="AlphaFoldDB" id="A0A397J2E7"/>
<protein>
    <submittedName>
        <fullName evidence="2">Uncharacterized protein</fullName>
    </submittedName>
</protein>
<gene>
    <name evidence="2" type="ORF">Glove_131g87</name>
</gene>
<keyword evidence="3" id="KW-1185">Reference proteome</keyword>
<dbReference type="OrthoDB" id="2395931at2759"/>
<proteinExistence type="predicted"/>
<organism evidence="2 3">
    <name type="scientific">Diversispora epigaea</name>
    <dbReference type="NCBI Taxonomy" id="1348612"/>
    <lineage>
        <taxon>Eukaryota</taxon>
        <taxon>Fungi</taxon>
        <taxon>Fungi incertae sedis</taxon>
        <taxon>Mucoromycota</taxon>
        <taxon>Glomeromycotina</taxon>
        <taxon>Glomeromycetes</taxon>
        <taxon>Diversisporales</taxon>
        <taxon>Diversisporaceae</taxon>
        <taxon>Diversispora</taxon>
    </lineage>
</organism>
<accession>A0A397J2E7</accession>
<evidence type="ECO:0000256" key="1">
    <source>
        <dbReference type="SAM" id="MobiDB-lite"/>
    </source>
</evidence>
<name>A0A397J2E7_9GLOM</name>
<reference evidence="2 3" key="1">
    <citation type="submission" date="2018-08" db="EMBL/GenBank/DDBJ databases">
        <title>Genome and evolution of the arbuscular mycorrhizal fungus Diversispora epigaea (formerly Glomus versiforme) and its bacterial endosymbionts.</title>
        <authorList>
            <person name="Sun X."/>
            <person name="Fei Z."/>
            <person name="Harrison M."/>
        </authorList>
    </citation>
    <scope>NUCLEOTIDE SEQUENCE [LARGE SCALE GENOMIC DNA]</scope>
    <source>
        <strain evidence="2 3">IT104</strain>
    </source>
</reference>
<feature type="compositionally biased region" description="Polar residues" evidence="1">
    <location>
        <begin position="21"/>
        <end position="39"/>
    </location>
</feature>
<sequence>MSTQNEHDTLTVPAYTEESEIQCSVSSDTPTEISIPENQEQCEETYTPESPKNAEEFEPHIRPRQFLGTDSEDEIEKIFTERQGHSLHEFIDGGDPLRLFTDFDLSQEKLNSIVLKLTRKGTYYALIRAFREVCIEIYPEWDTKILTVASSCDQKKMSYHISTCGMRLKNITACALFTDLVQFILPRMLGTPKIIKDTGKHVRPKRAVIPENGTIFDFMLRLPNDEAPVIDSPLLIVPEPATARIYNSHNKATNTTDVELELLESLLKDANIEGYELLSPTDKFPDTFPLKRIAPTYCPLCDREYDYKEPHNSENAYVSRNKKSYSFYCHHANQNKGLGTRNPSLKLVIEESILDRENNLPISNKLERTRILNPNDHFIWSDLLRMCMSKKKFTHNKIYSAIQATIACVEKRKMTWIVKLKNPDGLYFDMGRELELAKHTVNIIEHGREEVKLIFLINRVVTENLIHYDDIDFLLHPPNVISPKTDFFNLFLGFLAKPAKKINPEIMDPILWHMENVICDYTCTQNYFGVPNIHVVKTIELSQTQLKLRKIGVESKQILIFTSS</sequence>
<dbReference type="EMBL" id="PQFF01000122">
    <property type="protein sequence ID" value="RHZ80868.1"/>
    <property type="molecule type" value="Genomic_DNA"/>
</dbReference>
<evidence type="ECO:0000313" key="2">
    <source>
        <dbReference type="EMBL" id="RHZ80868.1"/>
    </source>
</evidence>